<dbReference type="InterPro" id="IPR037069">
    <property type="entry name" value="AcylCoA_DH/ox_N_sf"/>
</dbReference>
<dbReference type="Pfam" id="PF00441">
    <property type="entry name" value="Acyl-CoA_dh_1"/>
    <property type="match status" value="1"/>
</dbReference>
<dbReference type="InterPro" id="IPR036250">
    <property type="entry name" value="AcylCo_DH-like_C"/>
</dbReference>
<dbReference type="SUPFAM" id="SSF56645">
    <property type="entry name" value="Acyl-CoA dehydrogenase NM domain-like"/>
    <property type="match status" value="1"/>
</dbReference>
<dbReference type="PANTHER" id="PTHR43831:SF1">
    <property type="entry name" value="ISOBUTYRYL-COA DEHYDROGENASE, MITOCHONDRIAL"/>
    <property type="match status" value="1"/>
</dbReference>
<evidence type="ECO:0000313" key="9">
    <source>
        <dbReference type="EMBL" id="BCB79592.1"/>
    </source>
</evidence>
<evidence type="ECO:0000259" key="7">
    <source>
        <dbReference type="Pfam" id="PF02770"/>
    </source>
</evidence>
<proteinExistence type="inferred from homology"/>
<evidence type="ECO:0000256" key="2">
    <source>
        <dbReference type="ARBA" id="ARBA00009347"/>
    </source>
</evidence>
<dbReference type="PIRSF" id="PIRSF016578">
    <property type="entry name" value="HsaA"/>
    <property type="match status" value="1"/>
</dbReference>
<comment type="similarity">
    <text evidence="2 5">Belongs to the acyl-CoA dehydrogenase family.</text>
</comment>
<evidence type="ECO:0000256" key="5">
    <source>
        <dbReference type="RuleBase" id="RU362125"/>
    </source>
</evidence>
<dbReference type="AlphaFoldDB" id="A0A6F8Y0E9"/>
<comment type="cofactor">
    <cofactor evidence="1 5">
        <name>FAD</name>
        <dbReference type="ChEBI" id="CHEBI:57692"/>
    </cofactor>
</comment>
<dbReference type="InterPro" id="IPR009075">
    <property type="entry name" value="AcylCo_DH/oxidase_C"/>
</dbReference>
<dbReference type="InterPro" id="IPR006091">
    <property type="entry name" value="Acyl-CoA_Oxase/DH_mid-dom"/>
</dbReference>
<dbReference type="Proteomes" id="UP000502508">
    <property type="component" value="Chromosome"/>
</dbReference>
<dbReference type="GO" id="GO:0016627">
    <property type="term" value="F:oxidoreductase activity, acting on the CH-CH group of donors"/>
    <property type="evidence" value="ECO:0007669"/>
    <property type="project" value="InterPro"/>
</dbReference>
<reference evidence="9 10" key="1">
    <citation type="submission" date="2020-03" db="EMBL/GenBank/DDBJ databases">
        <title>Whole genome shotgun sequence of Phytohabitans flavus NBRC 107702.</title>
        <authorList>
            <person name="Komaki H."/>
            <person name="Tamura T."/>
        </authorList>
    </citation>
    <scope>NUCLEOTIDE SEQUENCE [LARGE SCALE GENOMIC DNA]</scope>
    <source>
        <strain evidence="9 10">NBRC 107702</strain>
    </source>
</reference>
<feature type="domain" description="Acyl-CoA dehydrogenase/oxidase N-terminal" evidence="8">
    <location>
        <begin position="5"/>
        <end position="97"/>
    </location>
</feature>
<keyword evidence="4 5" id="KW-0274">FAD</keyword>
<feature type="domain" description="Acyl-CoA dehydrogenase/oxidase C-terminal" evidence="6">
    <location>
        <begin position="216"/>
        <end position="366"/>
    </location>
</feature>
<name>A0A6F8Y0E9_9ACTN</name>
<evidence type="ECO:0000259" key="6">
    <source>
        <dbReference type="Pfam" id="PF00441"/>
    </source>
</evidence>
<dbReference type="PANTHER" id="PTHR43831">
    <property type="entry name" value="ISOBUTYRYL-COA DEHYDROGENASE"/>
    <property type="match status" value="1"/>
</dbReference>
<feature type="domain" description="Acyl-CoA oxidase/dehydrogenase middle" evidence="7">
    <location>
        <begin position="111"/>
        <end position="200"/>
    </location>
</feature>
<dbReference type="InterPro" id="IPR046373">
    <property type="entry name" value="Acyl-CoA_Oxase/DH_mid-dom_sf"/>
</dbReference>
<dbReference type="Gene3D" id="2.40.110.10">
    <property type="entry name" value="Butyryl-CoA Dehydrogenase, subunit A, domain 2"/>
    <property type="match status" value="1"/>
</dbReference>
<dbReference type="InterPro" id="IPR013786">
    <property type="entry name" value="AcylCoA_DH/ox_N"/>
</dbReference>
<sequence length="377" mass="39345">MSDQVWKALDEVIADVVAPQAQPVDEQGAFPSEAVEALAEAGVLGATVPTAAGGMGFGLADAARIVDLLSQSCGSTAMVTMMHFAAVPVLAAHGPREIVDSIAAGRHLSTLAFSEAGSRSHFWAPVSTAAPAEDDRIVLDARKSWVTSAGHADSYVWSSRPLAADGPMTLWFVPAATTGVRVAGPFDGLGLRGNGSRPVHATQATIPRSAMLGADGTGLDLAMQLTLPWFLVLNAAFSVGLAEATVREAVSHLTTARLEHLDQTLADQPTVRRDIGLMRLHTDTARAMLSDTVTAVEAGRDEAGLRVLEVKAVAAETAIAVTDLAMKACGGAAFRKDLGIERRFRDARAARVMAPTTDQLTDFVARLSCGMPMLAGA</sequence>
<keyword evidence="10" id="KW-1185">Reference proteome</keyword>
<accession>A0A6F8Y0E9</accession>
<dbReference type="InterPro" id="IPR009100">
    <property type="entry name" value="AcylCoA_DH/oxidase_NM_dom_sf"/>
</dbReference>
<dbReference type="CDD" id="cd00567">
    <property type="entry name" value="ACAD"/>
    <property type="match status" value="1"/>
</dbReference>
<dbReference type="EMBL" id="AP022870">
    <property type="protein sequence ID" value="BCB79592.1"/>
    <property type="molecule type" value="Genomic_DNA"/>
</dbReference>
<reference evidence="9 10" key="2">
    <citation type="submission" date="2020-03" db="EMBL/GenBank/DDBJ databases">
        <authorList>
            <person name="Ichikawa N."/>
            <person name="Kimura A."/>
            <person name="Kitahashi Y."/>
            <person name="Uohara A."/>
        </authorList>
    </citation>
    <scope>NUCLEOTIDE SEQUENCE [LARGE SCALE GENOMIC DNA]</scope>
    <source>
        <strain evidence="9 10">NBRC 107702</strain>
    </source>
</reference>
<protein>
    <submittedName>
        <fullName evidence="9">Acyl-CoA dehydrogenase</fullName>
    </submittedName>
</protein>
<evidence type="ECO:0000259" key="8">
    <source>
        <dbReference type="Pfam" id="PF02771"/>
    </source>
</evidence>
<dbReference type="GO" id="GO:0050660">
    <property type="term" value="F:flavin adenine dinucleotide binding"/>
    <property type="evidence" value="ECO:0007669"/>
    <property type="project" value="InterPro"/>
</dbReference>
<dbReference type="InterPro" id="IPR052547">
    <property type="entry name" value="Mito_Isobutyryl-CoADH"/>
</dbReference>
<dbReference type="RefSeq" id="WP_232072022.1">
    <property type="nucleotide sequence ID" value="NZ_AP022870.1"/>
</dbReference>
<dbReference type="SUPFAM" id="SSF47203">
    <property type="entry name" value="Acyl-CoA dehydrogenase C-terminal domain-like"/>
    <property type="match status" value="1"/>
</dbReference>
<organism evidence="9 10">
    <name type="scientific">Phytohabitans flavus</name>
    <dbReference type="NCBI Taxonomy" id="1076124"/>
    <lineage>
        <taxon>Bacteria</taxon>
        <taxon>Bacillati</taxon>
        <taxon>Actinomycetota</taxon>
        <taxon>Actinomycetes</taxon>
        <taxon>Micromonosporales</taxon>
        <taxon>Micromonosporaceae</taxon>
    </lineage>
</organism>
<dbReference type="Pfam" id="PF02771">
    <property type="entry name" value="Acyl-CoA_dh_N"/>
    <property type="match status" value="1"/>
</dbReference>
<evidence type="ECO:0000256" key="4">
    <source>
        <dbReference type="ARBA" id="ARBA00022827"/>
    </source>
</evidence>
<dbReference type="Gene3D" id="1.10.540.10">
    <property type="entry name" value="Acyl-CoA dehydrogenase/oxidase, N-terminal domain"/>
    <property type="match status" value="1"/>
</dbReference>
<dbReference type="KEGG" id="pfla:Pflav_060020"/>
<evidence type="ECO:0000313" key="10">
    <source>
        <dbReference type="Proteomes" id="UP000502508"/>
    </source>
</evidence>
<gene>
    <name evidence="9" type="primary">acd</name>
    <name evidence="9" type="ORF">Pflav_060020</name>
</gene>
<dbReference type="Pfam" id="PF02770">
    <property type="entry name" value="Acyl-CoA_dh_M"/>
    <property type="match status" value="1"/>
</dbReference>
<evidence type="ECO:0000256" key="3">
    <source>
        <dbReference type="ARBA" id="ARBA00022630"/>
    </source>
</evidence>
<dbReference type="Gene3D" id="1.20.140.10">
    <property type="entry name" value="Butyryl-CoA Dehydrogenase, subunit A, domain 3"/>
    <property type="match status" value="1"/>
</dbReference>
<evidence type="ECO:0000256" key="1">
    <source>
        <dbReference type="ARBA" id="ARBA00001974"/>
    </source>
</evidence>
<keyword evidence="3 5" id="KW-0285">Flavoprotein</keyword>
<keyword evidence="5" id="KW-0560">Oxidoreductase</keyword>